<sequence length="16" mass="1641">MASSSRRTSSLVANSS</sequence>
<proteinExistence type="predicted"/>
<dbReference type="AlphaFoldDB" id="A0A0A9E9Q8"/>
<reference evidence="1" key="2">
    <citation type="journal article" date="2015" name="Data Brief">
        <title>Shoot transcriptome of the giant reed, Arundo donax.</title>
        <authorList>
            <person name="Barrero R.A."/>
            <person name="Guerrero F.D."/>
            <person name="Moolhuijzen P."/>
            <person name="Goolsby J.A."/>
            <person name="Tidwell J."/>
            <person name="Bellgard S.E."/>
            <person name="Bellgard M.I."/>
        </authorList>
    </citation>
    <scope>NUCLEOTIDE SEQUENCE</scope>
    <source>
        <tissue evidence="1">Shoot tissue taken approximately 20 cm above the soil surface</tissue>
    </source>
</reference>
<name>A0A0A9E9Q8_ARUDO</name>
<protein>
    <submittedName>
        <fullName evidence="1">IAR3</fullName>
    </submittedName>
</protein>
<dbReference type="EMBL" id="GBRH01200376">
    <property type="protein sequence ID" value="JAD97519.1"/>
    <property type="molecule type" value="Transcribed_RNA"/>
</dbReference>
<accession>A0A0A9E9Q8</accession>
<organism evidence="1">
    <name type="scientific">Arundo donax</name>
    <name type="common">Giant reed</name>
    <name type="synonym">Donax arundinaceus</name>
    <dbReference type="NCBI Taxonomy" id="35708"/>
    <lineage>
        <taxon>Eukaryota</taxon>
        <taxon>Viridiplantae</taxon>
        <taxon>Streptophyta</taxon>
        <taxon>Embryophyta</taxon>
        <taxon>Tracheophyta</taxon>
        <taxon>Spermatophyta</taxon>
        <taxon>Magnoliopsida</taxon>
        <taxon>Liliopsida</taxon>
        <taxon>Poales</taxon>
        <taxon>Poaceae</taxon>
        <taxon>PACMAD clade</taxon>
        <taxon>Arundinoideae</taxon>
        <taxon>Arundineae</taxon>
        <taxon>Arundo</taxon>
    </lineage>
</organism>
<reference evidence="1" key="1">
    <citation type="submission" date="2014-09" db="EMBL/GenBank/DDBJ databases">
        <authorList>
            <person name="Magalhaes I.L.F."/>
            <person name="Oliveira U."/>
            <person name="Santos F.R."/>
            <person name="Vidigal T.H.D.A."/>
            <person name="Brescovit A.D."/>
            <person name="Santos A.J."/>
        </authorList>
    </citation>
    <scope>NUCLEOTIDE SEQUENCE</scope>
    <source>
        <tissue evidence="1">Shoot tissue taken approximately 20 cm above the soil surface</tissue>
    </source>
</reference>
<evidence type="ECO:0000313" key="1">
    <source>
        <dbReference type="EMBL" id="JAD97519.1"/>
    </source>
</evidence>